<evidence type="ECO:0000313" key="5">
    <source>
        <dbReference type="Proteomes" id="UP001604336"/>
    </source>
</evidence>
<feature type="domain" description="LOB" evidence="3">
    <location>
        <begin position="55"/>
        <end position="97"/>
    </location>
</feature>
<accession>A0ABD1NRY2</accession>
<sequence length="212" mass="23535">MDVEYFEKAAMKIAYLDKVCKAFKVQKLKPTLLFLSPNSSAVLVSRLSFLPSPSLKDQRLFQSLLFEACGRTVNPVNGAVGLLWTGNWLACQSAVETVLSGGVLRPSPEFSGLDQFDERSEANNVDLYGSQDLNERLKRKGLDNMMNDLDLGLQAGFPARMTAGGSVKRRTERLASPPSDESETTTLESGLMHHQELHNHNGQESKLLRLFF</sequence>
<dbReference type="InterPro" id="IPR004883">
    <property type="entry name" value="LOB"/>
</dbReference>
<evidence type="ECO:0000256" key="1">
    <source>
        <dbReference type="ARBA" id="ARBA00005474"/>
    </source>
</evidence>
<protein>
    <submittedName>
        <fullName evidence="4">LOB domain-containing protein 39</fullName>
    </submittedName>
</protein>
<organism evidence="4 5">
    <name type="scientific">Abeliophyllum distichum</name>
    <dbReference type="NCBI Taxonomy" id="126358"/>
    <lineage>
        <taxon>Eukaryota</taxon>
        <taxon>Viridiplantae</taxon>
        <taxon>Streptophyta</taxon>
        <taxon>Embryophyta</taxon>
        <taxon>Tracheophyta</taxon>
        <taxon>Spermatophyta</taxon>
        <taxon>Magnoliopsida</taxon>
        <taxon>eudicotyledons</taxon>
        <taxon>Gunneridae</taxon>
        <taxon>Pentapetalae</taxon>
        <taxon>asterids</taxon>
        <taxon>lamiids</taxon>
        <taxon>Lamiales</taxon>
        <taxon>Oleaceae</taxon>
        <taxon>Forsythieae</taxon>
        <taxon>Abeliophyllum</taxon>
    </lineage>
</organism>
<comment type="caution">
    <text evidence="4">The sequence shown here is derived from an EMBL/GenBank/DDBJ whole genome shotgun (WGS) entry which is preliminary data.</text>
</comment>
<reference evidence="5" key="1">
    <citation type="submission" date="2024-07" db="EMBL/GenBank/DDBJ databases">
        <title>Two chromosome-level genome assemblies of Korean endemic species Abeliophyllum distichum and Forsythia ovata (Oleaceae).</title>
        <authorList>
            <person name="Jang H."/>
        </authorList>
    </citation>
    <scope>NUCLEOTIDE SEQUENCE [LARGE SCALE GENOMIC DNA]</scope>
</reference>
<name>A0ABD1NRY2_9LAMI</name>
<dbReference type="EMBL" id="JBFOLK010000732">
    <property type="protein sequence ID" value="KAL2453341.1"/>
    <property type="molecule type" value="Genomic_DNA"/>
</dbReference>
<evidence type="ECO:0000313" key="4">
    <source>
        <dbReference type="EMBL" id="KAL2453341.1"/>
    </source>
</evidence>
<feature type="region of interest" description="Disordered" evidence="2">
    <location>
        <begin position="162"/>
        <end position="187"/>
    </location>
</feature>
<dbReference type="AlphaFoldDB" id="A0ABD1NRY2"/>
<dbReference type="PANTHER" id="PTHR31304">
    <property type="entry name" value="LOB DOMAIN-CONTAINING PROTEIN 38"/>
    <property type="match status" value="1"/>
</dbReference>
<evidence type="ECO:0000259" key="3">
    <source>
        <dbReference type="Pfam" id="PF03195"/>
    </source>
</evidence>
<comment type="similarity">
    <text evidence="1">Belongs to the LOB domain-containing protein family.</text>
</comment>
<gene>
    <name evidence="4" type="ORF">Adt_49159</name>
</gene>
<dbReference type="PANTHER" id="PTHR31304:SF62">
    <property type="entry name" value="LOB DOMAIN-CONTAINING PROTEIN"/>
    <property type="match status" value="1"/>
</dbReference>
<dbReference type="Proteomes" id="UP001604336">
    <property type="component" value="Unassembled WGS sequence"/>
</dbReference>
<dbReference type="Pfam" id="PF03195">
    <property type="entry name" value="LOB"/>
    <property type="match status" value="1"/>
</dbReference>
<keyword evidence="5" id="KW-1185">Reference proteome</keyword>
<proteinExistence type="inferred from homology"/>
<evidence type="ECO:0000256" key="2">
    <source>
        <dbReference type="SAM" id="MobiDB-lite"/>
    </source>
</evidence>